<name>A0A1M7S5T2_9FIRM</name>
<protein>
    <submittedName>
        <fullName evidence="1">YolD-like protein</fullName>
    </submittedName>
</protein>
<organism evidence="1 2">
    <name type="scientific">Butyrivibrio hungatei DSM 14810</name>
    <dbReference type="NCBI Taxonomy" id="1121132"/>
    <lineage>
        <taxon>Bacteria</taxon>
        <taxon>Bacillati</taxon>
        <taxon>Bacillota</taxon>
        <taxon>Clostridia</taxon>
        <taxon>Lachnospirales</taxon>
        <taxon>Lachnospiraceae</taxon>
        <taxon>Butyrivibrio</taxon>
    </lineage>
</organism>
<reference evidence="1 2" key="1">
    <citation type="submission" date="2016-12" db="EMBL/GenBank/DDBJ databases">
        <authorList>
            <person name="Song W.-J."/>
            <person name="Kurnit D.M."/>
        </authorList>
    </citation>
    <scope>NUCLEOTIDE SEQUENCE [LARGE SCALE GENOMIC DNA]</scope>
    <source>
        <strain evidence="1 2">DSM 14810</strain>
    </source>
</reference>
<dbReference type="Proteomes" id="UP000184097">
    <property type="component" value="Unassembled WGS sequence"/>
</dbReference>
<evidence type="ECO:0000313" key="2">
    <source>
        <dbReference type="Proteomes" id="UP000184097"/>
    </source>
</evidence>
<evidence type="ECO:0000313" key="1">
    <source>
        <dbReference type="EMBL" id="SHN54029.1"/>
    </source>
</evidence>
<dbReference type="RefSeq" id="WP_072701732.1">
    <property type="nucleotide sequence ID" value="NZ_FRDH01000004.1"/>
</dbReference>
<accession>A0A1M7S5T2</accession>
<dbReference type="AlphaFoldDB" id="A0A1M7S5T2"/>
<gene>
    <name evidence="1" type="ORF">SAMN02745247_01138</name>
</gene>
<sequence>MPRQKMSPDKRAAQFLPFQAVKGLDEALRAKEKITVPKIELSEEMFEELDKKMHDIKKGSIISCVYFHKGEYLKVTGMVARLDEVARILQIVNTKISFDDILDIIFE</sequence>
<dbReference type="EMBL" id="FRDH01000004">
    <property type="protein sequence ID" value="SHN54029.1"/>
    <property type="molecule type" value="Genomic_DNA"/>
</dbReference>
<proteinExistence type="predicted"/>
<dbReference type="InterPro" id="IPR014962">
    <property type="entry name" value="YolD"/>
</dbReference>
<dbReference type="Pfam" id="PF08863">
    <property type="entry name" value="YolD"/>
    <property type="match status" value="1"/>
</dbReference>